<dbReference type="EMBL" id="CM037615">
    <property type="protein sequence ID" value="KAH8013424.1"/>
    <property type="molecule type" value="Genomic_DNA"/>
</dbReference>
<organism evidence="1 2">
    <name type="scientific">Sphaerodactylus townsendi</name>
    <dbReference type="NCBI Taxonomy" id="933632"/>
    <lineage>
        <taxon>Eukaryota</taxon>
        <taxon>Metazoa</taxon>
        <taxon>Chordata</taxon>
        <taxon>Craniata</taxon>
        <taxon>Vertebrata</taxon>
        <taxon>Euteleostomi</taxon>
        <taxon>Lepidosauria</taxon>
        <taxon>Squamata</taxon>
        <taxon>Bifurcata</taxon>
        <taxon>Gekkota</taxon>
        <taxon>Sphaerodactylidae</taxon>
        <taxon>Sphaerodactylus</taxon>
    </lineage>
</organism>
<evidence type="ECO:0000313" key="1">
    <source>
        <dbReference type="EMBL" id="KAH8013424.1"/>
    </source>
</evidence>
<dbReference type="Proteomes" id="UP000827872">
    <property type="component" value="Linkage Group LG02"/>
</dbReference>
<sequence>MNMSGSLCSLTIDKAFPEDEGQYKCIAENTAGKAECACSVFVEESLKATEKKSKKTKSSILPVLATEIC</sequence>
<reference evidence="1" key="1">
    <citation type="submission" date="2021-08" db="EMBL/GenBank/DDBJ databases">
        <title>The first chromosome-level gecko genome reveals the dynamic sex chromosomes of Neotropical dwarf geckos (Sphaerodactylidae: Sphaerodactylus).</title>
        <authorList>
            <person name="Pinto B.J."/>
            <person name="Keating S.E."/>
            <person name="Gamble T."/>
        </authorList>
    </citation>
    <scope>NUCLEOTIDE SEQUENCE</scope>
    <source>
        <strain evidence="1">TG3544</strain>
    </source>
</reference>
<keyword evidence="2" id="KW-1185">Reference proteome</keyword>
<proteinExistence type="predicted"/>
<name>A0ACB8G185_9SAUR</name>
<protein>
    <submittedName>
        <fullName evidence="1">Uncharacterized protein</fullName>
    </submittedName>
</protein>
<accession>A0ACB8G185</accession>
<comment type="caution">
    <text evidence="1">The sequence shown here is derived from an EMBL/GenBank/DDBJ whole genome shotgun (WGS) entry which is preliminary data.</text>
</comment>
<gene>
    <name evidence="1" type="ORF">K3G42_018868</name>
</gene>
<evidence type="ECO:0000313" key="2">
    <source>
        <dbReference type="Proteomes" id="UP000827872"/>
    </source>
</evidence>